<proteinExistence type="predicted"/>
<keyword evidence="4" id="KW-1185">Reference proteome</keyword>
<evidence type="ECO:0000256" key="1">
    <source>
        <dbReference type="SAM" id="MobiDB-lite"/>
    </source>
</evidence>
<dbReference type="Gene3D" id="2.160.20.10">
    <property type="entry name" value="Single-stranded right-handed beta-helix, Pectin lyase-like"/>
    <property type="match status" value="1"/>
</dbReference>
<feature type="domain" description="Right handed beta helix" evidence="2">
    <location>
        <begin position="262"/>
        <end position="383"/>
    </location>
</feature>
<dbReference type="HOGENOM" id="CLU_481288_0_0_3"/>
<dbReference type="Proteomes" id="UP000000268">
    <property type="component" value="Chromosome"/>
</dbReference>
<evidence type="ECO:0000259" key="2">
    <source>
        <dbReference type="Pfam" id="PF13229"/>
    </source>
</evidence>
<dbReference type="InterPro" id="IPR011050">
    <property type="entry name" value="Pectin_lyase_fold/virulence"/>
</dbReference>
<dbReference type="KEGG" id="amr:AM1_4725"/>
<dbReference type="InterPro" id="IPR039448">
    <property type="entry name" value="Beta_helix"/>
</dbReference>
<dbReference type="SUPFAM" id="SSF51126">
    <property type="entry name" value="Pectin lyase-like"/>
    <property type="match status" value="1"/>
</dbReference>
<gene>
    <name evidence="3" type="ordered locus">AM1_4725</name>
</gene>
<feature type="region of interest" description="Disordered" evidence="1">
    <location>
        <begin position="446"/>
        <end position="476"/>
    </location>
</feature>
<dbReference type="RefSeq" id="WP_012164982.1">
    <property type="nucleotide sequence ID" value="NC_009925.1"/>
</dbReference>
<dbReference type="OrthoDB" id="502243at2"/>
<evidence type="ECO:0000313" key="4">
    <source>
        <dbReference type="Proteomes" id="UP000000268"/>
    </source>
</evidence>
<evidence type="ECO:0000313" key="3">
    <source>
        <dbReference type="EMBL" id="ABW29697.1"/>
    </source>
</evidence>
<dbReference type="AlphaFoldDB" id="B0C1G2"/>
<dbReference type="Pfam" id="PF13229">
    <property type="entry name" value="Beta_helix"/>
    <property type="match status" value="1"/>
</dbReference>
<name>B0C1G2_ACAM1</name>
<dbReference type="STRING" id="329726.AM1_4725"/>
<protein>
    <recommendedName>
        <fullName evidence="2">Right handed beta helix domain-containing protein</fullName>
    </recommendedName>
</protein>
<dbReference type="eggNOG" id="COG2885">
    <property type="taxonomic scope" value="Bacteria"/>
</dbReference>
<sequence>MKSRGTLHSSPRLPQPSSGMAIAWASLTSLIAISGLLSPCQKGDCTAHAQTPRATPTPVQVTVNSPLDGEIQADEVVTLREAIAITNGVLHKGDLSKAERAQISPSTDHSRIDFDLPSDNTTIRLQALLPTITNPGLLIDGTSQAGYALVDGDASAPAPVVALTPAEDVEVFRGLTLAADQVHIKALSLYGFTSIHKTTATTPPADIFIAHRLLPSKRLKEDNPQVTYPYDDERDIPPQGVIIEDNYLGITPQGTAPTAPRSAFGISIYNAIGTRILNNRIAQHDGSAVITSIRAEQTEIANNIIEQNGLAGMPDAIRLEGDIDGTKIHMNQIQQNAGSAVYLFKPEGSVMVEKNLIADNGQRFRRAAILLMGDNHHVVNNTIQDQPGPGVVITSYPTSQRNYILDNRFANLDGLSIDLIARENRFLDRFSRISINRVDLADRSSTRVQDYQVGDGPNPLRNSDQRKRDTANRGLNTPQFLSSEFYIMDGAVNLDGEADPGAEIVLYKVMEEGKQGPLNEPVTMAKSDEEGRFAITLTDANPGDRFSAIAIHPDYGTSEPARNAIVLNLR</sequence>
<organism evidence="3 4">
    <name type="scientific">Acaryochloris marina (strain MBIC 11017)</name>
    <dbReference type="NCBI Taxonomy" id="329726"/>
    <lineage>
        <taxon>Bacteria</taxon>
        <taxon>Bacillati</taxon>
        <taxon>Cyanobacteriota</taxon>
        <taxon>Cyanophyceae</taxon>
        <taxon>Acaryochloridales</taxon>
        <taxon>Acaryochloridaceae</taxon>
        <taxon>Acaryochloris</taxon>
    </lineage>
</organism>
<dbReference type="InterPro" id="IPR012334">
    <property type="entry name" value="Pectin_lyas_fold"/>
</dbReference>
<dbReference type="EMBL" id="CP000828">
    <property type="protein sequence ID" value="ABW29697.1"/>
    <property type="molecule type" value="Genomic_DNA"/>
</dbReference>
<accession>B0C1G2</accession>
<reference evidence="3 4" key="1">
    <citation type="journal article" date="2008" name="Proc. Natl. Acad. Sci. U.S.A.">
        <title>Niche adaptation and genome expansion in the chlorophyll d-producing cyanobacterium Acaryochloris marina.</title>
        <authorList>
            <person name="Swingley W.D."/>
            <person name="Chen M."/>
            <person name="Cheung P.C."/>
            <person name="Conrad A.L."/>
            <person name="Dejesa L.C."/>
            <person name="Hao J."/>
            <person name="Honchak B.M."/>
            <person name="Karbach L.E."/>
            <person name="Kurdoglu A."/>
            <person name="Lahiri S."/>
            <person name="Mastrian S.D."/>
            <person name="Miyashita H."/>
            <person name="Page L."/>
            <person name="Ramakrishna P."/>
            <person name="Satoh S."/>
            <person name="Sattley W.M."/>
            <person name="Shimada Y."/>
            <person name="Taylor H.L."/>
            <person name="Tomo T."/>
            <person name="Tsuchiya T."/>
            <person name="Wang Z.T."/>
            <person name="Raymond J."/>
            <person name="Mimuro M."/>
            <person name="Blankenship R.E."/>
            <person name="Touchman J.W."/>
        </authorList>
    </citation>
    <scope>NUCLEOTIDE SEQUENCE [LARGE SCALE GENOMIC DNA]</scope>
    <source>
        <strain evidence="4">MBIC 11017</strain>
    </source>
</reference>